<feature type="region of interest" description="Disordered" evidence="1">
    <location>
        <begin position="995"/>
        <end position="1037"/>
    </location>
</feature>
<feature type="region of interest" description="Disordered" evidence="1">
    <location>
        <begin position="237"/>
        <end position="256"/>
    </location>
</feature>
<feature type="region of interest" description="Disordered" evidence="1">
    <location>
        <begin position="603"/>
        <end position="744"/>
    </location>
</feature>
<feature type="compositionally biased region" description="Low complexity" evidence="1">
    <location>
        <begin position="718"/>
        <end position="741"/>
    </location>
</feature>
<feature type="compositionally biased region" description="Basic and acidic residues" evidence="1">
    <location>
        <begin position="1178"/>
        <end position="1196"/>
    </location>
</feature>
<feature type="region of interest" description="Disordered" evidence="1">
    <location>
        <begin position="1251"/>
        <end position="1299"/>
    </location>
</feature>
<feature type="compositionally biased region" description="Polar residues" evidence="1">
    <location>
        <begin position="123"/>
        <end position="132"/>
    </location>
</feature>
<dbReference type="GeneID" id="91100841"/>
<evidence type="ECO:0000313" key="3">
    <source>
        <dbReference type="Proteomes" id="UP001358614"/>
    </source>
</evidence>
<feature type="region of interest" description="Disordered" evidence="1">
    <location>
        <begin position="849"/>
        <end position="900"/>
    </location>
</feature>
<feature type="compositionally biased region" description="Polar residues" evidence="1">
    <location>
        <begin position="1445"/>
        <end position="1455"/>
    </location>
</feature>
<feature type="region of interest" description="Disordered" evidence="1">
    <location>
        <begin position="1"/>
        <end position="147"/>
    </location>
</feature>
<evidence type="ECO:0000256" key="1">
    <source>
        <dbReference type="SAM" id="MobiDB-lite"/>
    </source>
</evidence>
<feature type="compositionally biased region" description="Polar residues" evidence="1">
    <location>
        <begin position="669"/>
        <end position="696"/>
    </location>
</feature>
<feature type="region of interest" description="Disordered" evidence="1">
    <location>
        <begin position="1367"/>
        <end position="1489"/>
    </location>
</feature>
<proteinExistence type="predicted"/>
<accession>A0AAX4KC17</accession>
<evidence type="ECO:0000313" key="2">
    <source>
        <dbReference type="EMBL" id="WWD03977.1"/>
    </source>
</evidence>
<feature type="compositionally biased region" description="Pro residues" evidence="1">
    <location>
        <begin position="37"/>
        <end position="46"/>
    </location>
</feature>
<keyword evidence="3" id="KW-1185">Reference proteome</keyword>
<feature type="compositionally biased region" description="Pro residues" evidence="1">
    <location>
        <begin position="1152"/>
        <end position="1162"/>
    </location>
</feature>
<feature type="region of interest" description="Disordered" evidence="1">
    <location>
        <begin position="1144"/>
        <end position="1231"/>
    </location>
</feature>
<dbReference type="RefSeq" id="XP_066081944.1">
    <property type="nucleotide sequence ID" value="XM_066225847.1"/>
</dbReference>
<organism evidence="2 3">
    <name type="scientific">Kwoniella europaea PYCC6329</name>
    <dbReference type="NCBI Taxonomy" id="1423913"/>
    <lineage>
        <taxon>Eukaryota</taxon>
        <taxon>Fungi</taxon>
        <taxon>Dikarya</taxon>
        <taxon>Basidiomycota</taxon>
        <taxon>Agaricomycotina</taxon>
        <taxon>Tremellomycetes</taxon>
        <taxon>Tremellales</taxon>
        <taxon>Cryptococcaceae</taxon>
        <taxon>Kwoniella</taxon>
    </lineage>
</organism>
<feature type="compositionally biased region" description="Low complexity" evidence="1">
    <location>
        <begin position="105"/>
        <end position="122"/>
    </location>
</feature>
<reference evidence="2 3" key="1">
    <citation type="submission" date="2024-01" db="EMBL/GenBank/DDBJ databases">
        <title>Comparative genomics of Cryptococcus and Kwoniella reveals pathogenesis evolution and contrasting modes of karyotype evolution via chromosome fusion or intercentromeric recombination.</title>
        <authorList>
            <person name="Coelho M.A."/>
            <person name="David-Palma M."/>
            <person name="Shea T."/>
            <person name="Bowers K."/>
            <person name="McGinley-Smith S."/>
            <person name="Mohammad A.W."/>
            <person name="Gnirke A."/>
            <person name="Yurkov A.M."/>
            <person name="Nowrousian M."/>
            <person name="Sun S."/>
            <person name="Cuomo C.A."/>
            <person name="Heitman J."/>
        </authorList>
    </citation>
    <scope>NUCLEOTIDE SEQUENCE [LARGE SCALE GENOMIC DNA]</scope>
    <source>
        <strain evidence="2 3">PYCC6329</strain>
    </source>
</reference>
<name>A0AAX4KC17_9TREE</name>
<feature type="compositionally biased region" description="Basic and acidic residues" evidence="1">
    <location>
        <begin position="1473"/>
        <end position="1489"/>
    </location>
</feature>
<dbReference type="Proteomes" id="UP001358614">
    <property type="component" value="Chromosome 1"/>
</dbReference>
<sequence length="1489" mass="161539">MLAEELERIDLLEGEELPIPPGAKGGPDLRGKRTPLSPDPEVPQPSQPVQKIIEEGTAGPPEQSPTKKTILGRLKHSPGKITSFMSSTFRNFSSSPSSKLRRPISQQPLTSGSPSSPTLTSTVKRSPSSPSTGDFVRRRSVSDPEASEYLYQSRQVAFRSGILRPSIPVNIPLSPLERLEVDKEHRRVELAHKALETGCIDGSPPSIEDLRRLPPWSSSHLVDPSREIQPSFLEQIMSPQDPDYPTSSPPPTQAAMKRRSKHFEHAPVVHRWEVIEPSQGEPILKRIRNPPPPSMFPARRPSFIFNGNSPISNLPPGAAPAIDITHVITQTGIDHTDNPDEFRRNLSRYTERLWEEVSLLSRPTAQEALRSVQEWANHPEMTGVHHFSYDRLSENCYDTSRPIPTVDETVFKRMKEEDNQNWYCKNAQDCQSSISGIALNGSYQTRGHDGTRNESSYPPRSSNIVCLASAAPYPTFARPFARPTPTQRMPLHTHYYPSDCWVSNRPNCLVLESHRSYQVPLETEIGGHESQPRLIAIPSSAPYTQLQRIEALDLAIMQKLALAYRPTAFMGISEVDPDKYVQKASNRIKMLRWRRGVEDAVNDTEEEIKSTSQQSIGLPMPVPQYHHARHHSASSQDRNCIPEEAQEYPLRLRGGKPKARPSDIGSGVSEEQQIPELSTSPALPHQSSEDMPTTSPVVPYTGSFAPQPPHFSAFQNLPANPAGSSSSSAGNVAASAASGSGTINPRMITSQVTLAPNTPYVDPIMPPLFNAAFGKGPPVPYPHHASSAFHHSVIYAVHGFLSQNPGPILPGLKQLGTDAMRALDPAYDREAAAMRALVLARAMGHSAPTRPPVIVDPRSTAPPRVITARAPPRSPTPRATTPRALAITPAPPSPEASAPQEETRLPFLDTAGWNEYLATLSSGLLAEAESSSSSRDPSNPIHVPLDIYEEWPAAFAGHNIQIIPSVSTTLPTSLEESLLAACTGVAPQPPVQGIAVPPAESSSSVGTEHYYPSLPAAGSSSVNEPPTVEPAPSQQSGLGTWAEAFTGESLVPPDMVPQPSSPDFASLSPTWRGGFLPAIPAPVPSTSLGYPSPQITTEVFNPLSTAPGIFGAYGLSGNLLIKVPVRINRSRSASPLSTRPIRTLPHVTRIPSPAPPQPPQPLQPLRVRRLSGPGSMEHPSEVDKQSTAEEPREVVEQPKTGPRLKIIEPTPRGSLGSNASPIDPSAGATAQTTQLGREAVLGAAVQYLIPERSREARNKRDTSVPPPQDPKGGRQLTVPDRKTLASSSRRRSSSDPTTAMAQYEARKALVAAAFPNQPIPLDQQVYLQRLAREAQASVVQAQTEIASQQYSERQSAEAARMMQEINRGRSPSPGMRSYIDETGTEYIIRDPEYKSRSAPASSSAGQSSSSSTGVVGARSRGVSRGNAPLGRRLPQEVRAALIEGSTLQGGSSQKTPMGAEEERGRSRERKGKGREISEAGEQRDPKKKR</sequence>
<feature type="compositionally biased region" description="Low complexity" evidence="1">
    <location>
        <begin position="867"/>
        <end position="888"/>
    </location>
</feature>
<gene>
    <name evidence="2" type="ORF">V865_002037</name>
</gene>
<dbReference type="KEGG" id="ker:91100841"/>
<dbReference type="EMBL" id="CP144089">
    <property type="protein sequence ID" value="WWD03977.1"/>
    <property type="molecule type" value="Genomic_DNA"/>
</dbReference>
<feature type="compositionally biased region" description="Low complexity" evidence="1">
    <location>
        <begin position="83"/>
        <end position="98"/>
    </location>
</feature>
<protein>
    <submittedName>
        <fullName evidence="2">Uncharacterized protein</fullName>
    </submittedName>
</protein>
<feature type="compositionally biased region" description="Basic and acidic residues" evidence="1">
    <location>
        <begin position="1"/>
        <end position="11"/>
    </location>
</feature>
<feature type="compositionally biased region" description="Basic and acidic residues" evidence="1">
    <location>
        <begin position="1251"/>
        <end position="1262"/>
    </location>
</feature>
<feature type="compositionally biased region" description="Low complexity" evidence="1">
    <location>
        <begin position="1396"/>
        <end position="1425"/>
    </location>
</feature>